<proteinExistence type="predicted"/>
<organism evidence="2">
    <name type="scientific">Acetithermum autotrophicum</name>
    <dbReference type="NCBI Taxonomy" id="1446466"/>
    <lineage>
        <taxon>Bacteria</taxon>
        <taxon>Candidatus Bipolaricaulota</taxon>
        <taxon>Candidatus Acetithermum</taxon>
    </lineage>
</organism>
<feature type="region of interest" description="Disordered" evidence="1">
    <location>
        <begin position="74"/>
        <end position="94"/>
    </location>
</feature>
<protein>
    <submittedName>
        <fullName evidence="2">Hypothetical conserved protein</fullName>
    </submittedName>
</protein>
<reference evidence="2" key="2">
    <citation type="journal article" date="2012" name="PLoS ONE">
        <title>A Deeply Branching Thermophilic Bacterium with an Ancient Acetyl-CoA Pathway Dominates a Subsurface Ecosystem.</title>
        <authorList>
            <person name="Takami H."/>
            <person name="Noguchi H."/>
            <person name="Takaki Y."/>
            <person name="Uchiyama I."/>
            <person name="Toyoda A."/>
            <person name="Nishi S."/>
            <person name="Chee G.-J."/>
            <person name="Arai W."/>
            <person name="Nunoura T."/>
            <person name="Itoh T."/>
            <person name="Hattori M."/>
            <person name="Takai K."/>
        </authorList>
    </citation>
    <scope>NUCLEOTIDE SEQUENCE</scope>
</reference>
<evidence type="ECO:0000313" key="2">
    <source>
        <dbReference type="EMBL" id="BAL59202.1"/>
    </source>
</evidence>
<dbReference type="EMBL" id="AP011802">
    <property type="protein sequence ID" value="BAL59202.1"/>
    <property type="molecule type" value="Genomic_DNA"/>
</dbReference>
<dbReference type="AlphaFoldDB" id="H5SSR6"/>
<sequence length="94" mass="10590">MAKRRTIGTNPLDVVIPTRREAKSPTRVVKERLTVHLPVDLIDRIKNAVYWTPGLTLARLAEEALTAAVARLERERGEPFPPRRSELTGGRPLK</sequence>
<feature type="compositionally biased region" description="Basic and acidic residues" evidence="1">
    <location>
        <begin position="74"/>
        <end position="86"/>
    </location>
</feature>
<accession>H5SSR6</accession>
<name>H5SSR6_ACEAU</name>
<dbReference type="Gene3D" id="6.10.180.30">
    <property type="match status" value="1"/>
</dbReference>
<evidence type="ECO:0000256" key="1">
    <source>
        <dbReference type="SAM" id="MobiDB-lite"/>
    </source>
</evidence>
<reference evidence="2" key="1">
    <citation type="journal article" date="2005" name="Environ. Microbiol.">
        <title>Genetic and functional properties of uncultivated thermophilic crenarchaeotes from a subsurface gold mine as revealed by analysis of genome fragments.</title>
        <authorList>
            <person name="Nunoura T."/>
            <person name="Hirayama H."/>
            <person name="Takami H."/>
            <person name="Oida H."/>
            <person name="Nishi S."/>
            <person name="Shimamura S."/>
            <person name="Suzuki Y."/>
            <person name="Inagaki F."/>
            <person name="Takai K."/>
            <person name="Nealson K.H."/>
            <person name="Horikoshi K."/>
        </authorList>
    </citation>
    <scope>NUCLEOTIDE SEQUENCE</scope>
</reference>
<gene>
    <name evidence="2" type="ORF">HGMM_OP3C357</name>
</gene>